<evidence type="ECO:0000313" key="2">
    <source>
        <dbReference type="EMBL" id="ODM17167.1"/>
    </source>
</evidence>
<dbReference type="VEuPathDB" id="FungiDB:SI65_07566"/>
<dbReference type="EMBL" id="JXNT01000009">
    <property type="protein sequence ID" value="ODM17167.1"/>
    <property type="molecule type" value="Genomic_DNA"/>
</dbReference>
<proteinExistence type="predicted"/>
<reference evidence="2 3" key="1">
    <citation type="journal article" date="2016" name="BMC Genomics">
        <title>Comparative genomic and transcriptomic analyses of the Fuzhuan brick tea-fermentation fungus Aspergillus cristatus.</title>
        <authorList>
            <person name="Ge Y."/>
            <person name="Wang Y."/>
            <person name="Liu Y."/>
            <person name="Tan Y."/>
            <person name="Ren X."/>
            <person name="Zhang X."/>
            <person name="Hyde K.D."/>
            <person name="Liu Y."/>
            <person name="Liu Z."/>
        </authorList>
    </citation>
    <scope>NUCLEOTIDE SEQUENCE [LARGE SCALE GENOMIC DNA]</scope>
    <source>
        <strain evidence="2 3">GZAAS20.1005</strain>
    </source>
</reference>
<feature type="compositionally biased region" description="Polar residues" evidence="1">
    <location>
        <begin position="27"/>
        <end position="44"/>
    </location>
</feature>
<sequence>MAEYNSSDLTSILNTLSALSKPVPTPGAQNPSIQQPYSSTSRIQPSHDDDDDAYEPPDIPPAPAPSTSKPQPHLPPQQPHPPKPAPTDPTPSTDPSTITTWPSALRHVMRTVSQNEVLQRRIRRLMQSQHDHEKQWWQGREALCKKQKARGEKKKELDEVLRSVGAPVDSSKGVSTAEEDETELKNYDAKIYAASNQMAQALTLELRGLGIPFFSIKRDLVSDDHKNNDDHDKQHKAKLPRDELSALQLRMLELLQDLCKE</sequence>
<feature type="compositionally biased region" description="Low complexity" evidence="1">
    <location>
        <begin position="90"/>
        <end position="99"/>
    </location>
</feature>
<keyword evidence="3" id="KW-1185">Reference proteome</keyword>
<dbReference type="AlphaFoldDB" id="A0A1E3B897"/>
<organism evidence="2 3">
    <name type="scientific">Aspergillus cristatus</name>
    <name type="common">Chinese Fuzhuan brick tea-fermentation fungus</name>
    <name type="synonym">Eurotium cristatum</name>
    <dbReference type="NCBI Taxonomy" id="573508"/>
    <lineage>
        <taxon>Eukaryota</taxon>
        <taxon>Fungi</taxon>
        <taxon>Dikarya</taxon>
        <taxon>Ascomycota</taxon>
        <taxon>Pezizomycotina</taxon>
        <taxon>Eurotiomycetes</taxon>
        <taxon>Eurotiomycetidae</taxon>
        <taxon>Eurotiales</taxon>
        <taxon>Aspergillaceae</taxon>
        <taxon>Aspergillus</taxon>
        <taxon>Aspergillus subgen. Aspergillus</taxon>
    </lineage>
</organism>
<feature type="region of interest" description="Disordered" evidence="1">
    <location>
        <begin position="19"/>
        <end position="99"/>
    </location>
</feature>
<evidence type="ECO:0000256" key="1">
    <source>
        <dbReference type="SAM" id="MobiDB-lite"/>
    </source>
</evidence>
<accession>A0A1E3B897</accession>
<dbReference type="OrthoDB" id="5363415at2759"/>
<gene>
    <name evidence="2" type="ORF">SI65_07566</name>
</gene>
<feature type="compositionally biased region" description="Pro residues" evidence="1">
    <location>
        <begin position="72"/>
        <end position="89"/>
    </location>
</feature>
<name>A0A1E3B897_ASPCR</name>
<evidence type="ECO:0000313" key="3">
    <source>
        <dbReference type="Proteomes" id="UP000094569"/>
    </source>
</evidence>
<dbReference type="Proteomes" id="UP000094569">
    <property type="component" value="Unassembled WGS sequence"/>
</dbReference>
<protein>
    <submittedName>
        <fullName evidence="2">Uncharacterized protein</fullName>
    </submittedName>
</protein>
<dbReference type="InterPro" id="IPR018858">
    <property type="entry name" value="DUF2458"/>
</dbReference>
<dbReference type="Pfam" id="PF10454">
    <property type="entry name" value="DUF2458"/>
    <property type="match status" value="1"/>
</dbReference>
<comment type="caution">
    <text evidence="2">The sequence shown here is derived from an EMBL/GenBank/DDBJ whole genome shotgun (WGS) entry which is preliminary data.</text>
</comment>